<keyword evidence="1 4" id="KW-0963">Cytoplasm</keyword>
<dbReference type="FunFam" id="3.90.1170.40:FF:000002">
    <property type="entry name" value="Molybdopterin synthase catalytic subunit"/>
    <property type="match status" value="1"/>
</dbReference>
<evidence type="ECO:0000256" key="2">
    <source>
        <dbReference type="ARBA" id="ARBA00022679"/>
    </source>
</evidence>
<feature type="binding site" evidence="4">
    <location>
        <begin position="285"/>
        <end position="286"/>
    </location>
    <ligand>
        <name>substrate</name>
    </ligand>
</feature>
<dbReference type="UniPathway" id="UPA00344"/>
<comment type="subunit">
    <text evidence="4">Heterotetramer; composed of 2 small (MOCS2A) and 2 large (MOCS2B) subunits.</text>
</comment>
<sequence>MGGKVLAIAGCTNAGKTTLSKTLTQKISEIYKYSITHILQDDFFYTQDKVRTIQSNTDDSIVFYDYDSPRSLDVEKLKETLIEAKKRYEIVILEGNLLTLLPTVMENVDKMLFLSLDKKTCAERRVQRTDYDPPDMPGYFEQVVWPVYEETLSTAEKMSESVEIVDGNRSDLVTYALMNLFNTFGNYVRLTTEQLNVEAITNTVASDQAGGISIFIGTTRDNFEGKSVTTLFYEAYEPMAYQELWLICKEVRSKYPNLRRICIHHLLGECPVGKKSVVIATSSPHRKDTIDATEFIIDTLKVRVPIWKKEIYKQGSGEWKENKESLVHINANSNGKTL</sequence>
<protein>
    <recommendedName>
        <fullName evidence="4">Molybdopterin synthase catalytic subunit</fullName>
        <ecNumber evidence="4">2.8.1.12</ecNumber>
    </recommendedName>
    <alternativeName>
        <fullName evidence="4">Molybdenum cofactor synthesis protein 2 large subunit</fullName>
    </alternativeName>
    <alternativeName>
        <fullName evidence="4">Molybdenum cofactor synthesis protein 2B</fullName>
        <shortName evidence="4">MOCS2B</shortName>
    </alternativeName>
</protein>
<dbReference type="PANTHER" id="PTHR23404">
    <property type="entry name" value="MOLYBDOPTERIN SYNTHASE RELATED"/>
    <property type="match status" value="1"/>
</dbReference>
<comment type="pathway">
    <text evidence="4">Cofactor biosynthesis; molybdopterin biosynthesis.</text>
</comment>
<reference evidence="5" key="1">
    <citation type="submission" date="2020-09" db="EMBL/GenBank/DDBJ databases">
        <authorList>
            <person name="Kikuchi T."/>
        </authorList>
    </citation>
    <scope>NUCLEOTIDE SEQUENCE</scope>
    <source>
        <strain evidence="5">SH1</strain>
    </source>
</reference>
<keyword evidence="6" id="KW-1185">Reference proteome</keyword>
<gene>
    <name evidence="5" type="ORF">BOKJ2_LOCUS822</name>
</gene>
<dbReference type="Proteomes" id="UP000614601">
    <property type="component" value="Unassembled WGS sequence"/>
</dbReference>
<organism evidence="5 6">
    <name type="scientific">Bursaphelenchus okinawaensis</name>
    <dbReference type="NCBI Taxonomy" id="465554"/>
    <lineage>
        <taxon>Eukaryota</taxon>
        <taxon>Metazoa</taxon>
        <taxon>Ecdysozoa</taxon>
        <taxon>Nematoda</taxon>
        <taxon>Chromadorea</taxon>
        <taxon>Rhabditida</taxon>
        <taxon>Tylenchina</taxon>
        <taxon>Tylenchomorpha</taxon>
        <taxon>Aphelenchoidea</taxon>
        <taxon>Aphelenchoididae</taxon>
        <taxon>Bursaphelenchus</taxon>
    </lineage>
</organism>
<dbReference type="Gene3D" id="3.90.1170.40">
    <property type="entry name" value="Molybdopterin biosynthesis MoaE subunit"/>
    <property type="match status" value="1"/>
</dbReference>
<keyword evidence="3 4" id="KW-0501">Molybdenum cofactor biosynthesis</keyword>
<feature type="binding site" evidence="4">
    <location>
        <begin position="308"/>
        <end position="310"/>
    </location>
    <ligand>
        <name>substrate</name>
    </ligand>
</feature>
<dbReference type="GO" id="GO:0030366">
    <property type="term" value="F:molybdopterin synthase activity"/>
    <property type="evidence" value="ECO:0007669"/>
    <property type="project" value="UniProtKB-UniRule"/>
</dbReference>
<dbReference type="Pfam" id="PF02391">
    <property type="entry name" value="MoaE"/>
    <property type="match status" value="1"/>
</dbReference>
<dbReference type="OrthoDB" id="5531344at2759"/>
<dbReference type="Proteomes" id="UP000783686">
    <property type="component" value="Unassembled WGS sequence"/>
</dbReference>
<evidence type="ECO:0000256" key="3">
    <source>
        <dbReference type="ARBA" id="ARBA00023150"/>
    </source>
</evidence>
<dbReference type="AlphaFoldDB" id="A0A811JSK5"/>
<evidence type="ECO:0000313" key="5">
    <source>
        <dbReference type="EMBL" id="CAD5206138.1"/>
    </source>
</evidence>
<dbReference type="EC" id="2.8.1.12" evidence="4"/>
<comment type="caution">
    <text evidence="5">The sequence shown here is derived from an EMBL/GenBank/DDBJ whole genome shotgun (WGS) entry which is preliminary data.</text>
</comment>
<name>A0A811JSK5_9BILA</name>
<dbReference type="InterPro" id="IPR027417">
    <property type="entry name" value="P-loop_NTPase"/>
</dbReference>
<dbReference type="InterPro" id="IPR028888">
    <property type="entry name" value="MOCS2B_euk"/>
</dbReference>
<feature type="binding site" evidence="4">
    <location>
        <position position="301"/>
    </location>
    <ligand>
        <name>substrate</name>
    </ligand>
</feature>
<evidence type="ECO:0000256" key="4">
    <source>
        <dbReference type="HAMAP-Rule" id="MF_03052"/>
    </source>
</evidence>
<dbReference type="SUPFAM" id="SSF54690">
    <property type="entry name" value="Molybdopterin synthase subunit MoaE"/>
    <property type="match status" value="1"/>
</dbReference>
<dbReference type="GO" id="GO:1990140">
    <property type="term" value="C:molybdopterin synthase complex"/>
    <property type="evidence" value="ECO:0007669"/>
    <property type="project" value="UniProtKB-UniRule"/>
</dbReference>
<evidence type="ECO:0000313" key="6">
    <source>
        <dbReference type="Proteomes" id="UP000614601"/>
    </source>
</evidence>
<dbReference type="InterPro" id="IPR003448">
    <property type="entry name" value="Mopterin_biosynth_MoaE"/>
</dbReference>
<accession>A0A811JSK5</accession>
<keyword evidence="2 4" id="KW-0808">Transferase</keyword>
<dbReference type="InterPro" id="IPR036563">
    <property type="entry name" value="MoaE_sf"/>
</dbReference>
<dbReference type="GO" id="GO:0006777">
    <property type="term" value="P:Mo-molybdopterin cofactor biosynthetic process"/>
    <property type="evidence" value="ECO:0007669"/>
    <property type="project" value="UniProtKB-UniRule"/>
</dbReference>
<comment type="function">
    <text evidence="4">Catalytic subunit of the molybdopterin synthase complex, a complex that catalyzes the conversion of precursor Z into molybdopterin. Acts by mediating the incorporation of 2 sulfur atoms from thiocarboxylated MOCS2A into precursor Z to generate a dithiolene group.</text>
</comment>
<proteinExistence type="inferred from homology"/>
<comment type="subcellular location">
    <subcellularLocation>
        <location evidence="4">Cytoplasm</location>
    </subcellularLocation>
</comment>
<dbReference type="EMBL" id="CAJFDH010000001">
    <property type="protein sequence ID" value="CAD5206138.1"/>
    <property type="molecule type" value="Genomic_DNA"/>
</dbReference>
<comment type="catalytic activity">
    <reaction evidence="4">
        <text>2 [molybdopterin-synthase sulfur-carrier protein]-C-terminal-Gly-aminoethanethioate + cyclic pyranopterin phosphate + H2O = molybdopterin + 2 [molybdopterin-synthase sulfur-carrier protein]-C-terminal Gly-Gly + 2 H(+)</text>
        <dbReference type="Rhea" id="RHEA:26333"/>
        <dbReference type="Rhea" id="RHEA-COMP:12202"/>
        <dbReference type="Rhea" id="RHEA-COMP:19907"/>
        <dbReference type="ChEBI" id="CHEBI:15377"/>
        <dbReference type="ChEBI" id="CHEBI:15378"/>
        <dbReference type="ChEBI" id="CHEBI:58698"/>
        <dbReference type="ChEBI" id="CHEBI:59648"/>
        <dbReference type="ChEBI" id="CHEBI:90778"/>
        <dbReference type="ChEBI" id="CHEBI:232372"/>
        <dbReference type="EC" id="2.8.1.12"/>
    </reaction>
</comment>
<dbReference type="SUPFAM" id="SSF52540">
    <property type="entry name" value="P-loop containing nucleoside triphosphate hydrolases"/>
    <property type="match status" value="1"/>
</dbReference>
<comment type="similarity">
    <text evidence="4">Belongs to the MoaE family. MOCS2B subfamily.</text>
</comment>
<dbReference type="Gene3D" id="3.40.50.300">
    <property type="entry name" value="P-loop containing nucleotide triphosphate hydrolases"/>
    <property type="match status" value="1"/>
</dbReference>
<dbReference type="EMBL" id="CAJFCW020000001">
    <property type="protein sequence ID" value="CAG9080639.1"/>
    <property type="molecule type" value="Genomic_DNA"/>
</dbReference>
<dbReference type="HAMAP" id="MF_03052">
    <property type="entry name" value="MOC2B"/>
    <property type="match status" value="1"/>
</dbReference>
<dbReference type="CDD" id="cd00756">
    <property type="entry name" value="MoaE"/>
    <property type="match status" value="1"/>
</dbReference>
<evidence type="ECO:0000256" key="1">
    <source>
        <dbReference type="ARBA" id="ARBA00022490"/>
    </source>
</evidence>